<keyword evidence="2" id="KW-0081">Bacteriolytic enzyme</keyword>
<protein>
    <recommendedName>
        <fullName evidence="4">Peptidoglycan hydrolase</fullName>
    </recommendedName>
</protein>
<name>A0ABW5VJX9_9FLAO</name>
<dbReference type="PROSITE" id="PS51257">
    <property type="entry name" value="PROKAR_LIPOPROTEIN"/>
    <property type="match status" value="1"/>
</dbReference>
<keyword evidence="3" id="KW-0378">Hydrolase</keyword>
<dbReference type="Proteomes" id="UP001597532">
    <property type="component" value="Unassembled WGS sequence"/>
</dbReference>
<sequence length="288" mass="32968">MIKRIVTVVIFGFLMIGCGSKKRVSHTKKPIDRASKKTAEKDTERETGKANEQLGSVLYPLPEDTGKFVSFPVSSVDEYITIFAEIAQFEMKAYGIPASITLAQGILESGAGRGDLAQRTNNHFGIKCHTGWDGDYDYHDDDEKGECFRKYNHPMYSFRDHSIFLSTRARYAFLFDLEHDDYVGWAKGLKQAGYATDRKYPDKLISFIERYDLHKYDLDVIKTGRIVKKEPRQYNFETYVVQKGDTLYSISKKYFLTVPELMRLNKMKNSNLAVGQKLTVKAEKSGIK</sequence>
<dbReference type="SUPFAM" id="SSF54106">
    <property type="entry name" value="LysM domain"/>
    <property type="match status" value="1"/>
</dbReference>
<dbReference type="CDD" id="cd00118">
    <property type="entry name" value="LysM"/>
    <property type="match status" value="1"/>
</dbReference>
<feature type="region of interest" description="Disordered" evidence="5">
    <location>
        <begin position="27"/>
        <end position="49"/>
    </location>
</feature>
<dbReference type="PANTHER" id="PTHR33308">
    <property type="entry name" value="PEPTIDOGLYCAN HYDROLASE FLGJ"/>
    <property type="match status" value="1"/>
</dbReference>
<accession>A0ABW5VJX9</accession>
<evidence type="ECO:0000256" key="2">
    <source>
        <dbReference type="ARBA" id="ARBA00022638"/>
    </source>
</evidence>
<dbReference type="Pfam" id="PF01832">
    <property type="entry name" value="Glucosaminidase"/>
    <property type="match status" value="1"/>
</dbReference>
<dbReference type="PANTHER" id="PTHR33308:SF9">
    <property type="entry name" value="PEPTIDOGLYCAN HYDROLASE FLGJ"/>
    <property type="match status" value="1"/>
</dbReference>
<evidence type="ECO:0000256" key="5">
    <source>
        <dbReference type="SAM" id="MobiDB-lite"/>
    </source>
</evidence>
<reference evidence="8" key="1">
    <citation type="journal article" date="2019" name="Int. J. Syst. Evol. Microbiol.">
        <title>The Global Catalogue of Microorganisms (GCM) 10K type strain sequencing project: providing services to taxonomists for standard genome sequencing and annotation.</title>
        <authorList>
            <consortium name="The Broad Institute Genomics Platform"/>
            <consortium name="The Broad Institute Genome Sequencing Center for Infectious Disease"/>
            <person name="Wu L."/>
            <person name="Ma J."/>
        </authorList>
    </citation>
    <scope>NUCLEOTIDE SEQUENCE [LARGE SCALE GENOMIC DNA]</scope>
    <source>
        <strain evidence="8">KCTC 52924</strain>
    </source>
</reference>
<dbReference type="InterPro" id="IPR002901">
    <property type="entry name" value="MGlyc_endo_b_GlcNAc-like_dom"/>
</dbReference>
<gene>
    <name evidence="7" type="ORF">ACFS1K_15770</name>
</gene>
<dbReference type="SMART" id="SM00047">
    <property type="entry name" value="LYZ2"/>
    <property type="match status" value="1"/>
</dbReference>
<proteinExistence type="predicted"/>
<dbReference type="EMBL" id="JBHUOK010000032">
    <property type="protein sequence ID" value="MFD2791234.1"/>
    <property type="molecule type" value="Genomic_DNA"/>
</dbReference>
<keyword evidence="8" id="KW-1185">Reference proteome</keyword>
<evidence type="ECO:0000256" key="1">
    <source>
        <dbReference type="ARBA" id="ARBA00022529"/>
    </source>
</evidence>
<evidence type="ECO:0000256" key="3">
    <source>
        <dbReference type="ARBA" id="ARBA00022801"/>
    </source>
</evidence>
<evidence type="ECO:0000259" key="6">
    <source>
        <dbReference type="PROSITE" id="PS51782"/>
    </source>
</evidence>
<feature type="compositionally biased region" description="Basic and acidic residues" evidence="5">
    <location>
        <begin position="29"/>
        <end position="49"/>
    </location>
</feature>
<evidence type="ECO:0000313" key="7">
    <source>
        <dbReference type="EMBL" id="MFD2791234.1"/>
    </source>
</evidence>
<dbReference type="Gene3D" id="3.10.350.10">
    <property type="entry name" value="LysM domain"/>
    <property type="match status" value="1"/>
</dbReference>
<dbReference type="InterPro" id="IPR051056">
    <property type="entry name" value="Glycosyl_Hydrolase_73"/>
</dbReference>
<evidence type="ECO:0000313" key="8">
    <source>
        <dbReference type="Proteomes" id="UP001597532"/>
    </source>
</evidence>
<comment type="caution">
    <text evidence="7">The sequence shown here is derived from an EMBL/GenBank/DDBJ whole genome shotgun (WGS) entry which is preliminary data.</text>
</comment>
<dbReference type="InterPro" id="IPR018392">
    <property type="entry name" value="LysM"/>
</dbReference>
<dbReference type="Gene3D" id="1.10.530.10">
    <property type="match status" value="1"/>
</dbReference>
<dbReference type="SMART" id="SM00257">
    <property type="entry name" value="LysM"/>
    <property type="match status" value="1"/>
</dbReference>
<dbReference type="InterPro" id="IPR036779">
    <property type="entry name" value="LysM_dom_sf"/>
</dbReference>
<keyword evidence="1" id="KW-0929">Antimicrobial</keyword>
<evidence type="ECO:0000256" key="4">
    <source>
        <dbReference type="ARBA" id="ARBA00032108"/>
    </source>
</evidence>
<dbReference type="Pfam" id="PF01476">
    <property type="entry name" value="LysM"/>
    <property type="match status" value="1"/>
</dbReference>
<organism evidence="7 8">
    <name type="scientific">Arenibacter antarcticus</name>
    <dbReference type="NCBI Taxonomy" id="2040469"/>
    <lineage>
        <taxon>Bacteria</taxon>
        <taxon>Pseudomonadati</taxon>
        <taxon>Bacteroidota</taxon>
        <taxon>Flavobacteriia</taxon>
        <taxon>Flavobacteriales</taxon>
        <taxon>Flavobacteriaceae</taxon>
        <taxon>Arenibacter</taxon>
    </lineage>
</organism>
<feature type="domain" description="LysM" evidence="6">
    <location>
        <begin position="237"/>
        <end position="280"/>
    </location>
</feature>
<dbReference type="RefSeq" id="WP_251806436.1">
    <property type="nucleotide sequence ID" value="NZ_CP166679.1"/>
</dbReference>
<dbReference type="PROSITE" id="PS51782">
    <property type="entry name" value="LYSM"/>
    <property type="match status" value="1"/>
</dbReference>